<protein>
    <submittedName>
        <fullName evidence="1">Uncharacterized protein</fullName>
    </submittedName>
</protein>
<evidence type="ECO:0000313" key="1">
    <source>
        <dbReference type="EMBL" id="EDM99276.1"/>
    </source>
</evidence>
<dbReference type="STRING" id="411467.BACCAP_03205"/>
<reference evidence="1 2" key="1">
    <citation type="submission" date="2007-04" db="EMBL/GenBank/DDBJ databases">
        <authorList>
            <person name="Fulton L."/>
            <person name="Clifton S."/>
            <person name="Fulton B."/>
            <person name="Xu J."/>
            <person name="Minx P."/>
            <person name="Pepin K.H."/>
            <person name="Johnson M."/>
            <person name="Thiruvilangam P."/>
            <person name="Bhonagiri V."/>
            <person name="Nash W.E."/>
            <person name="Mardis E.R."/>
            <person name="Wilson R.K."/>
        </authorList>
    </citation>
    <scope>NUCLEOTIDE SEQUENCE [LARGE SCALE GENOMIC DNA]</scope>
    <source>
        <strain evidence="1 2">ATCC 29799</strain>
    </source>
</reference>
<proteinExistence type="predicted"/>
<name>A6NYA6_9FIRM</name>
<accession>A6NYA6</accession>
<organism evidence="1 2">
    <name type="scientific">Pseudoflavonifractor capillosus ATCC 29799</name>
    <dbReference type="NCBI Taxonomy" id="411467"/>
    <lineage>
        <taxon>Bacteria</taxon>
        <taxon>Bacillati</taxon>
        <taxon>Bacillota</taxon>
        <taxon>Clostridia</taxon>
        <taxon>Eubacteriales</taxon>
        <taxon>Oscillospiraceae</taxon>
        <taxon>Pseudoflavonifractor</taxon>
    </lineage>
</organism>
<dbReference type="Proteomes" id="UP000003639">
    <property type="component" value="Unassembled WGS sequence"/>
</dbReference>
<gene>
    <name evidence="1" type="ORF">BACCAP_03205</name>
</gene>
<dbReference type="AlphaFoldDB" id="A6NYA6"/>
<sequence>MDHLPLAEGDTVLIEGKKYAVTYHRGFTFKSESGVIIPAHAVSSYELLCVDAGVKSKLQFKYRDHVFQLPSFFGCVDGKAVLSTSLELVEPDEIQVSAGFTYNKEKVFYGDTINGGEVIMWRGRPCIRKEGAYVEVPTGNLLGGVGD</sequence>
<keyword evidence="2" id="KW-1185">Reference proteome</keyword>
<dbReference type="EMBL" id="AAXG02000028">
    <property type="protein sequence ID" value="EDM99276.1"/>
    <property type="molecule type" value="Genomic_DNA"/>
</dbReference>
<evidence type="ECO:0000313" key="2">
    <source>
        <dbReference type="Proteomes" id="UP000003639"/>
    </source>
</evidence>
<comment type="caution">
    <text evidence="1">The sequence shown here is derived from an EMBL/GenBank/DDBJ whole genome shotgun (WGS) entry which is preliminary data.</text>
</comment>
<reference evidence="1 2" key="2">
    <citation type="submission" date="2007-06" db="EMBL/GenBank/DDBJ databases">
        <title>Draft genome sequence of Pseudoflavonifractor capillosus ATCC 29799.</title>
        <authorList>
            <person name="Sudarsanam P."/>
            <person name="Ley R."/>
            <person name="Guruge J."/>
            <person name="Turnbaugh P.J."/>
            <person name="Mahowald M."/>
            <person name="Liep D."/>
            <person name="Gordon J."/>
        </authorList>
    </citation>
    <scope>NUCLEOTIDE SEQUENCE [LARGE SCALE GENOMIC DNA]</scope>
    <source>
        <strain evidence="1 2">ATCC 29799</strain>
    </source>
</reference>